<evidence type="ECO:0000256" key="4">
    <source>
        <dbReference type="ARBA" id="ARBA00022989"/>
    </source>
</evidence>
<evidence type="ECO:0000256" key="3">
    <source>
        <dbReference type="ARBA" id="ARBA00022692"/>
    </source>
</evidence>
<evidence type="ECO:0000256" key="1">
    <source>
        <dbReference type="ARBA" id="ARBA00004141"/>
    </source>
</evidence>
<feature type="transmembrane region" description="Helical" evidence="7">
    <location>
        <begin position="435"/>
        <end position="463"/>
    </location>
</feature>
<protein>
    <recommendedName>
        <fullName evidence="7">Choline transporter-like protein</fullName>
    </recommendedName>
</protein>
<feature type="transmembrane region" description="Helical" evidence="7">
    <location>
        <begin position="501"/>
        <end position="522"/>
    </location>
</feature>
<evidence type="ECO:0000256" key="2">
    <source>
        <dbReference type="ARBA" id="ARBA00007168"/>
    </source>
</evidence>
<evidence type="ECO:0000256" key="5">
    <source>
        <dbReference type="ARBA" id="ARBA00023136"/>
    </source>
</evidence>
<feature type="transmembrane region" description="Helical" evidence="7">
    <location>
        <begin position="306"/>
        <end position="328"/>
    </location>
</feature>
<feature type="transmembrane region" description="Helical" evidence="7">
    <location>
        <begin position="279"/>
        <end position="299"/>
    </location>
</feature>
<keyword evidence="5 7" id="KW-0472">Membrane</keyword>
<comment type="caution">
    <text evidence="8">The sequence shown here is derived from an EMBL/GenBank/DDBJ whole genome shotgun (WGS) entry which is preliminary data.</text>
</comment>
<feature type="transmembrane region" description="Helical" evidence="7">
    <location>
        <begin position="394"/>
        <end position="414"/>
    </location>
</feature>
<evidence type="ECO:0000256" key="6">
    <source>
        <dbReference type="ARBA" id="ARBA00023180"/>
    </source>
</evidence>
<dbReference type="PANTHER" id="PTHR12385">
    <property type="entry name" value="CHOLINE TRANSPORTER-LIKE (SLC FAMILY 44)"/>
    <property type="match status" value="1"/>
</dbReference>
<dbReference type="EMBL" id="BEYU01000003">
    <property type="protein sequence ID" value="GBG24016.1"/>
    <property type="molecule type" value="Genomic_DNA"/>
</dbReference>
<keyword evidence="3 7" id="KW-0812">Transmembrane</keyword>
<sequence>MGKGKDIESAALDDVSVDGGVEEKPLSAKEEEDVIPVKKRGCTDIPCLLLFIVYIAGMVALTIIGVEQGDPARLVYGSNHNGELCGGDGHENEKYIVYPRVEEDVLMSGYLEGDVDLGSLNFYGICQSACPLAGEYVCTDAAEVAVAEQMDISGFSRDTVINECLGNWYATFPFGSNCLDTLIHTECFETLFDTTPIFFRCLPQYVYEVEVLPESQCTKFKNVTDIYGGVEELCVSYREVTKVTREQPTASNVLFDSFNTIAVSIERYTGDLVRAYEPILISGLGVSVVVGLLYVFSLFCCVGFMVWIVVFSAVIMSIIFTLFCYVKAGLLTGTLIDNISSQAGTLIEDATDAISESELFDLQVNASLIADAVSTKELPNALQASLEYTEEFKYAAIASTVFSVLLLLIVFTMIDRIKRAIEIFEEASKAIRQNIFIVIVPFISMGITFAAAAAWTTCAAFVATAGKYEIVFLNTTLAIDPDDTAVEVSVLQDSFSYKSVVMAYMIFGLFWILNFISGINTLTISGAVLRWFWAGEVAEDGAGKTRIPILRSFYVAIRYHLGTVAFGSLVLAIVSFIRYVAAYVQRRLQELGQDNRVVRIIFCALQAFLRCVQRCVEFVSRHAFIYTVMFGGSFCVSTKMAFSAMVTNVAQVALVTFLGDLIQRFGQILITMISGLTCWVWIDQPEYAFGGEKQLYSFITPIATSMFLAWFAAAQVLAAYDITVDCLLMSYLQNKRMAKYKESHKARSTPGLDAFMAKHELKDPKLIRQASTITFN</sequence>
<proteinExistence type="inferred from homology"/>
<organism evidence="8 9">
    <name type="scientific">Hondaea fermentalgiana</name>
    <dbReference type="NCBI Taxonomy" id="2315210"/>
    <lineage>
        <taxon>Eukaryota</taxon>
        <taxon>Sar</taxon>
        <taxon>Stramenopiles</taxon>
        <taxon>Bigyra</taxon>
        <taxon>Labyrinthulomycetes</taxon>
        <taxon>Thraustochytrida</taxon>
        <taxon>Thraustochytriidae</taxon>
        <taxon>Hondaea</taxon>
    </lineage>
</organism>
<keyword evidence="9" id="KW-1185">Reference proteome</keyword>
<dbReference type="InParanoid" id="A0A2R5FZ38"/>
<evidence type="ECO:0000256" key="7">
    <source>
        <dbReference type="RuleBase" id="RU368066"/>
    </source>
</evidence>
<dbReference type="GO" id="GO:0022857">
    <property type="term" value="F:transmembrane transporter activity"/>
    <property type="evidence" value="ECO:0007669"/>
    <property type="project" value="UniProtKB-UniRule"/>
</dbReference>
<keyword evidence="6" id="KW-0325">Glycoprotein</keyword>
<keyword evidence="4 7" id="KW-1133">Transmembrane helix</keyword>
<feature type="transmembrane region" description="Helical" evidence="7">
    <location>
        <begin position="47"/>
        <end position="66"/>
    </location>
</feature>
<evidence type="ECO:0000313" key="9">
    <source>
        <dbReference type="Proteomes" id="UP000241890"/>
    </source>
</evidence>
<accession>A0A2R5FZ38</accession>
<dbReference type="GO" id="GO:0005886">
    <property type="term" value="C:plasma membrane"/>
    <property type="evidence" value="ECO:0007669"/>
    <property type="project" value="UniProtKB-SubCell"/>
</dbReference>
<dbReference type="AlphaFoldDB" id="A0A2R5FZ38"/>
<comment type="subcellular location">
    <subcellularLocation>
        <location evidence="7">Cell membrane</location>
        <topology evidence="7">Multi-pass membrane protein</topology>
    </subcellularLocation>
    <subcellularLocation>
        <location evidence="1">Membrane</location>
        <topology evidence="1">Multi-pass membrane protein</topology>
    </subcellularLocation>
</comment>
<gene>
    <name evidence="8" type="ORF">FCC1311_110341</name>
</gene>
<feature type="transmembrane region" description="Helical" evidence="7">
    <location>
        <begin position="702"/>
        <end position="732"/>
    </location>
</feature>
<evidence type="ECO:0000313" key="8">
    <source>
        <dbReference type="EMBL" id="GBG24016.1"/>
    </source>
</evidence>
<comment type="similarity">
    <text evidence="2 7">Belongs to the CTL (choline transporter-like) family.</text>
</comment>
<name>A0A2R5FZ38_9STRA</name>
<feature type="transmembrane region" description="Helical" evidence="7">
    <location>
        <begin position="559"/>
        <end position="581"/>
    </location>
</feature>
<dbReference type="Pfam" id="PF04515">
    <property type="entry name" value="Choline_transpo"/>
    <property type="match status" value="1"/>
</dbReference>
<dbReference type="OrthoDB" id="420519at2759"/>
<comment type="function">
    <text evidence="7">Choline transporter.</text>
</comment>
<dbReference type="Proteomes" id="UP000241890">
    <property type="component" value="Unassembled WGS sequence"/>
</dbReference>
<reference evidence="8 9" key="1">
    <citation type="submission" date="2017-12" db="EMBL/GenBank/DDBJ databases">
        <title>Sequencing, de novo assembly and annotation of complete genome of a new Thraustochytrid species, strain FCC1311.</title>
        <authorList>
            <person name="Sedici K."/>
            <person name="Godart F."/>
            <person name="Aiese Cigliano R."/>
            <person name="Sanseverino W."/>
            <person name="Barakat M."/>
            <person name="Ortet P."/>
            <person name="Marechal E."/>
            <person name="Cagnac O."/>
            <person name="Amato A."/>
        </authorList>
    </citation>
    <scope>NUCLEOTIDE SEQUENCE [LARGE SCALE GENOMIC DNA]</scope>
</reference>
<dbReference type="InterPro" id="IPR007603">
    <property type="entry name" value="Choline_transptr-like"/>
</dbReference>
<dbReference type="PANTHER" id="PTHR12385:SF14">
    <property type="entry name" value="CHOLINE TRANSPORTER-LIKE 2"/>
    <property type="match status" value="1"/>
</dbReference>
<feature type="transmembrane region" description="Helical" evidence="7">
    <location>
        <begin position="665"/>
        <end position="682"/>
    </location>
</feature>